<name>A0AA96EN17_9VIRU</name>
<gene>
    <name evidence="2" type="ORF">MarDSR_009</name>
</gene>
<keyword evidence="1" id="KW-0175">Coiled coil</keyword>
<feature type="coiled-coil region" evidence="1">
    <location>
        <begin position="112"/>
        <end position="146"/>
    </location>
</feature>
<evidence type="ECO:0000313" key="2">
    <source>
        <dbReference type="EMBL" id="WNL50048.1"/>
    </source>
</evidence>
<accession>A0AA96EN17</accession>
<organism evidence="2">
    <name type="scientific">Marseillevirus sp</name>
    <dbReference type="NCBI Taxonomy" id="2809551"/>
    <lineage>
        <taxon>Viruses</taxon>
        <taxon>Varidnaviria</taxon>
        <taxon>Bamfordvirae</taxon>
        <taxon>Nucleocytoviricota</taxon>
        <taxon>Megaviricetes</taxon>
        <taxon>Pimascovirales</taxon>
        <taxon>Pimascovirales incertae sedis</taxon>
        <taxon>Marseilleviridae</taxon>
        <taxon>Marseillevirus</taxon>
    </lineage>
</organism>
<reference evidence="2" key="1">
    <citation type="submission" date="2023-07" db="EMBL/GenBank/DDBJ databases">
        <authorList>
            <person name="Xia Y."/>
        </authorList>
    </citation>
    <scope>NUCLEOTIDE SEQUENCE</scope>
    <source>
        <strain evidence="2">E</strain>
    </source>
</reference>
<protein>
    <submittedName>
        <fullName evidence="2">Uncharacterized protein</fullName>
    </submittedName>
</protein>
<proteinExistence type="predicted"/>
<dbReference type="EMBL" id="OR343189">
    <property type="protein sequence ID" value="WNL50048.1"/>
    <property type="molecule type" value="Genomic_DNA"/>
</dbReference>
<evidence type="ECO:0000256" key="1">
    <source>
        <dbReference type="SAM" id="Coils"/>
    </source>
</evidence>
<sequence>MNRNSSVILPKITNLLEGECFLSQKDYNVLHSVRTFFVKGEVITGLEISVYFFVEHKRASYFMCGWGEQFEEKKDRAFCRKFGLVSEDKAFEIIAKEISQSPRIKKHLTSPLFLEKKKNEELKKQNELLLEKIERLRKKKRELKYAPGGQGALQAQQHFENILQ</sequence>